<feature type="domain" description="Inositolphosphotransferase Aur1/Ipt1" evidence="6">
    <location>
        <begin position="123"/>
        <end position="281"/>
    </location>
</feature>
<reference evidence="7" key="1">
    <citation type="submission" date="2020-04" db="EMBL/GenBank/DDBJ databases">
        <authorList>
            <person name="Zhang T."/>
        </authorList>
    </citation>
    <scope>NUCLEOTIDE SEQUENCE</scope>
    <source>
        <strain evidence="7">HKST-UBA14</strain>
    </source>
</reference>
<dbReference type="Gene3D" id="1.20.144.10">
    <property type="entry name" value="Phosphatidic acid phosphatase type 2/haloperoxidase"/>
    <property type="match status" value="1"/>
</dbReference>
<evidence type="ECO:0000256" key="5">
    <source>
        <dbReference type="SAM" id="Phobius"/>
    </source>
</evidence>
<evidence type="ECO:0000256" key="3">
    <source>
        <dbReference type="ARBA" id="ARBA00022989"/>
    </source>
</evidence>
<keyword evidence="2 5" id="KW-0812">Transmembrane</keyword>
<evidence type="ECO:0000256" key="2">
    <source>
        <dbReference type="ARBA" id="ARBA00022692"/>
    </source>
</evidence>
<dbReference type="Pfam" id="PF14378">
    <property type="entry name" value="PAP2_3"/>
    <property type="match status" value="1"/>
</dbReference>
<dbReference type="Proteomes" id="UP000783287">
    <property type="component" value="Unassembled WGS sequence"/>
</dbReference>
<feature type="transmembrane region" description="Helical" evidence="5">
    <location>
        <begin position="244"/>
        <end position="260"/>
    </location>
</feature>
<dbReference type="InterPro" id="IPR036938">
    <property type="entry name" value="PAP2/HPO_sf"/>
</dbReference>
<feature type="transmembrane region" description="Helical" evidence="5">
    <location>
        <begin position="266"/>
        <end position="283"/>
    </location>
</feature>
<dbReference type="SUPFAM" id="SSF48317">
    <property type="entry name" value="Acid phosphatase/Vanadium-dependent haloperoxidase"/>
    <property type="match status" value="1"/>
</dbReference>
<organism evidence="7 8">
    <name type="scientific">Candidatus Dojkabacteria bacterium</name>
    <dbReference type="NCBI Taxonomy" id="2099670"/>
    <lineage>
        <taxon>Bacteria</taxon>
        <taxon>Candidatus Dojkabacteria</taxon>
    </lineage>
</organism>
<dbReference type="InterPro" id="IPR026841">
    <property type="entry name" value="Aur1/Ipt1"/>
</dbReference>
<protein>
    <submittedName>
        <fullName evidence="7">Phosphatase PAP2 family protein</fullName>
    </submittedName>
</protein>
<evidence type="ECO:0000313" key="8">
    <source>
        <dbReference type="Proteomes" id="UP000783287"/>
    </source>
</evidence>
<sequence length="299" mass="35153">MKAYIQRNRQRALAITMIIVIIFLNIFGVRFGFDLILVTFGIFTLFRGESSTFVKDWWKPIVLFFTYEFLRGRAYRWGHALFGFEPIYQGLITFEEKVFFFMDQIPPVFLQQTLRPDISVIHWYDYVLFFFYTSFFWYWLAIAFAIWMKRRHLFNKYMYGLVGFSIFSCFIFFFLPSAPPWAASQNGLIEPLERILWTSQYLPSQGLNIVSTYGQNDFAAMPSHHAAWPFFATLFLIKAFGKKFIPFMLVPLTIAFATWYGAEHYVVDSLVGFAIATSAFLIVTKTNLFEYKTVTPKSN</sequence>
<dbReference type="PANTHER" id="PTHR31310">
    <property type="match status" value="1"/>
</dbReference>
<dbReference type="PANTHER" id="PTHR31310:SF11">
    <property type="entry name" value="INOSITOL PHOSPHORYLCERAMIDE SYNTHASE CATALYTIC SUBUNIT AUR1"/>
    <property type="match status" value="1"/>
</dbReference>
<comment type="subcellular location">
    <subcellularLocation>
        <location evidence="1">Membrane</location>
        <topology evidence="1">Multi-pass membrane protein</topology>
    </subcellularLocation>
</comment>
<feature type="transmembrane region" description="Helical" evidence="5">
    <location>
        <begin position="126"/>
        <end position="147"/>
    </location>
</feature>
<dbReference type="GO" id="GO:0006676">
    <property type="term" value="P:mannosyl diphosphorylinositol ceramide metabolic process"/>
    <property type="evidence" value="ECO:0007669"/>
    <property type="project" value="TreeGrafter"/>
</dbReference>
<name>A0A955L6T8_9BACT</name>
<reference evidence="7" key="2">
    <citation type="journal article" date="2021" name="Microbiome">
        <title>Successional dynamics and alternative stable states in a saline activated sludge microbial community over 9 years.</title>
        <authorList>
            <person name="Wang Y."/>
            <person name="Ye J."/>
            <person name="Ju F."/>
            <person name="Liu L."/>
            <person name="Boyd J.A."/>
            <person name="Deng Y."/>
            <person name="Parks D.H."/>
            <person name="Jiang X."/>
            <person name="Yin X."/>
            <person name="Woodcroft B.J."/>
            <person name="Tyson G.W."/>
            <person name="Hugenholtz P."/>
            <person name="Polz M.F."/>
            <person name="Zhang T."/>
        </authorList>
    </citation>
    <scope>NUCLEOTIDE SEQUENCE</scope>
    <source>
        <strain evidence="7">HKST-UBA14</strain>
    </source>
</reference>
<accession>A0A955L6T8</accession>
<dbReference type="GO" id="GO:0030148">
    <property type="term" value="P:sphingolipid biosynthetic process"/>
    <property type="evidence" value="ECO:0007669"/>
    <property type="project" value="TreeGrafter"/>
</dbReference>
<gene>
    <name evidence="7" type="ORF">KC909_05480</name>
</gene>
<comment type="caution">
    <text evidence="7">The sequence shown here is derived from an EMBL/GenBank/DDBJ whole genome shotgun (WGS) entry which is preliminary data.</text>
</comment>
<evidence type="ECO:0000313" key="7">
    <source>
        <dbReference type="EMBL" id="MCA9383791.1"/>
    </source>
</evidence>
<feature type="transmembrane region" description="Helical" evidence="5">
    <location>
        <begin position="12"/>
        <end position="33"/>
    </location>
</feature>
<dbReference type="AlphaFoldDB" id="A0A955L6T8"/>
<feature type="transmembrane region" description="Helical" evidence="5">
    <location>
        <begin position="159"/>
        <end position="178"/>
    </location>
</feature>
<dbReference type="EMBL" id="JAGQLK010000136">
    <property type="protein sequence ID" value="MCA9383791.1"/>
    <property type="molecule type" value="Genomic_DNA"/>
</dbReference>
<proteinExistence type="predicted"/>
<dbReference type="InterPro" id="IPR052185">
    <property type="entry name" value="IPC_Synthase-Related"/>
</dbReference>
<dbReference type="GO" id="GO:0016020">
    <property type="term" value="C:membrane"/>
    <property type="evidence" value="ECO:0007669"/>
    <property type="project" value="UniProtKB-SubCell"/>
</dbReference>
<keyword evidence="4 5" id="KW-0472">Membrane</keyword>
<feature type="transmembrane region" description="Helical" evidence="5">
    <location>
        <begin position="218"/>
        <end position="237"/>
    </location>
</feature>
<keyword evidence="3 5" id="KW-1133">Transmembrane helix</keyword>
<evidence type="ECO:0000256" key="4">
    <source>
        <dbReference type="ARBA" id="ARBA00023136"/>
    </source>
</evidence>
<evidence type="ECO:0000256" key="1">
    <source>
        <dbReference type="ARBA" id="ARBA00004141"/>
    </source>
</evidence>
<evidence type="ECO:0000259" key="6">
    <source>
        <dbReference type="Pfam" id="PF14378"/>
    </source>
</evidence>